<dbReference type="OrthoDB" id="9783748at2"/>
<dbReference type="Proteomes" id="UP000093898">
    <property type="component" value="Unassembled WGS sequence"/>
</dbReference>
<gene>
    <name evidence="1" type="ORF">A5630_27695</name>
</gene>
<dbReference type="RefSeq" id="WP_064983461.1">
    <property type="nucleotide sequence ID" value="NZ_LZLC01000183.1"/>
</dbReference>
<sequence>MVADIYPQPSAPKPTSMRKHRRLLAAAGVSAMAVMAVMAVGLSGVASAATPTKTNCTFKTANGHYVTAVNSGGLTGLGQPPFDVIHTDAVRVGSWETFALVDAGDGTHYGIRAFDGHYLTAVGGGGRTTDVIHSDATQLRDWEKFTITKLPSAPGGQTVYSIGTSDGHYLTAVGGGGRTTDTIHSDATVANGWEQFHIHCAS</sequence>
<reference evidence="2" key="1">
    <citation type="submission" date="2016-06" db="EMBL/GenBank/DDBJ databases">
        <authorList>
            <person name="Sutton G."/>
            <person name="Brinkac L."/>
            <person name="Sanka R."/>
            <person name="Adams M."/>
            <person name="Lau E."/>
            <person name="Garcia-Basteiro A."/>
            <person name="Lopez-Varela E."/>
            <person name="Palencia S."/>
        </authorList>
    </citation>
    <scope>NUCLEOTIDE SEQUENCE [LARGE SCALE GENOMIC DNA]</scope>
    <source>
        <strain evidence="2">1127319.6</strain>
    </source>
</reference>
<dbReference type="AlphaFoldDB" id="A0A1A3GTQ0"/>
<evidence type="ECO:0008006" key="3">
    <source>
        <dbReference type="Google" id="ProtNLM"/>
    </source>
</evidence>
<proteinExistence type="predicted"/>
<comment type="caution">
    <text evidence="1">The sequence shown here is derived from an EMBL/GenBank/DDBJ whole genome shotgun (WGS) entry which is preliminary data.</text>
</comment>
<dbReference type="SUPFAM" id="SSF50405">
    <property type="entry name" value="Actin-crosslinking proteins"/>
    <property type="match status" value="1"/>
</dbReference>
<evidence type="ECO:0000313" key="1">
    <source>
        <dbReference type="EMBL" id="OBJ39220.1"/>
    </source>
</evidence>
<protein>
    <recommendedName>
        <fullName evidence="3">Ricin B lectin domain-containing protein</fullName>
    </recommendedName>
</protein>
<dbReference type="Gene3D" id="2.80.10.50">
    <property type="match status" value="1"/>
</dbReference>
<evidence type="ECO:0000313" key="2">
    <source>
        <dbReference type="Proteomes" id="UP000093898"/>
    </source>
</evidence>
<name>A0A1A3GTQ0_MYCMU</name>
<organism evidence="1 2">
    <name type="scientific">Mycolicibacterium mucogenicum</name>
    <name type="common">Mycobacterium mucogenicum</name>
    <dbReference type="NCBI Taxonomy" id="56689"/>
    <lineage>
        <taxon>Bacteria</taxon>
        <taxon>Bacillati</taxon>
        <taxon>Actinomycetota</taxon>
        <taxon>Actinomycetes</taxon>
        <taxon>Mycobacteriales</taxon>
        <taxon>Mycobacteriaceae</taxon>
        <taxon>Mycolicibacterium</taxon>
    </lineage>
</organism>
<dbReference type="CDD" id="cd00257">
    <property type="entry name" value="beta-trefoil_FSCN-like"/>
    <property type="match status" value="1"/>
</dbReference>
<dbReference type="EMBL" id="LZLC01000183">
    <property type="protein sequence ID" value="OBJ39220.1"/>
    <property type="molecule type" value="Genomic_DNA"/>
</dbReference>
<accession>A0A1A3GTQ0</accession>
<dbReference type="InterPro" id="IPR008999">
    <property type="entry name" value="Actin-crosslinking"/>
</dbReference>
<dbReference type="STRING" id="56689.GCA_001291445_01251"/>